<dbReference type="PANTHER" id="PTHR33434:SF2">
    <property type="entry name" value="FATTY ACID-BINDING PROTEIN TM_1468"/>
    <property type="match status" value="1"/>
</dbReference>
<dbReference type="Gene3D" id="2.20.28.50">
    <property type="entry name" value="degv family protein"/>
    <property type="match status" value="1"/>
</dbReference>
<comment type="caution">
    <text evidence="2">The sequence shown here is derived from an EMBL/GenBank/DDBJ whole genome shotgun (WGS) entry which is preliminary data.</text>
</comment>
<dbReference type="Gene3D" id="3.30.1180.10">
    <property type="match status" value="1"/>
</dbReference>
<keyword evidence="3" id="KW-1185">Reference proteome</keyword>
<organism evidence="2 3">
    <name type="scientific">Blautia hydrogenotrophica (strain DSM 10507 / JCM 14656 / S5a33)</name>
    <name type="common">Ruminococcus hydrogenotrophicus</name>
    <dbReference type="NCBI Taxonomy" id="476272"/>
    <lineage>
        <taxon>Bacteria</taxon>
        <taxon>Bacillati</taxon>
        <taxon>Bacillota</taxon>
        <taxon>Clostridia</taxon>
        <taxon>Lachnospirales</taxon>
        <taxon>Lachnospiraceae</taxon>
        <taxon>Blautia</taxon>
    </lineage>
</organism>
<dbReference type="eggNOG" id="COG1307">
    <property type="taxonomic scope" value="Bacteria"/>
</dbReference>
<dbReference type="Gene3D" id="3.40.50.10440">
    <property type="entry name" value="Dihydroxyacetone kinase, domain 1"/>
    <property type="match status" value="1"/>
</dbReference>
<reference evidence="2 3" key="2">
    <citation type="submission" date="2009-02" db="EMBL/GenBank/DDBJ databases">
        <title>Draft genome sequence of Blautia hydrogenotrophica DSM 10507 (Ruminococcus hydrogenotrophicus DSM 10507).</title>
        <authorList>
            <person name="Sudarsanam P."/>
            <person name="Ley R."/>
            <person name="Guruge J."/>
            <person name="Turnbaugh P.J."/>
            <person name="Mahowald M."/>
            <person name="Liep D."/>
            <person name="Gordon J."/>
        </authorList>
    </citation>
    <scope>NUCLEOTIDE SEQUENCE [LARGE SCALE GENOMIC DNA]</scope>
    <source>
        <strain evidence="3">DSM 10507 / JCM 14656 / S5a33</strain>
    </source>
</reference>
<dbReference type="PATRIC" id="fig|476272.21.peg.1877"/>
<dbReference type="Proteomes" id="UP000003100">
    <property type="component" value="Unassembled WGS sequence"/>
</dbReference>
<name>C0CNK3_BLAHS</name>
<accession>C0CNK3</accession>
<protein>
    <recommendedName>
        <fullName evidence="4">DegV domain-containing protein SAV1425</fullName>
    </recommendedName>
</protein>
<dbReference type="NCBIfam" id="TIGR00762">
    <property type="entry name" value="DegV"/>
    <property type="match status" value="1"/>
</dbReference>
<proteinExistence type="predicted"/>
<dbReference type="SUPFAM" id="SSF82549">
    <property type="entry name" value="DAK1/DegV-like"/>
    <property type="match status" value="1"/>
</dbReference>
<evidence type="ECO:0000313" key="2">
    <source>
        <dbReference type="EMBL" id="EEG48625.1"/>
    </source>
</evidence>
<dbReference type="InterPro" id="IPR043168">
    <property type="entry name" value="DegV_C"/>
</dbReference>
<dbReference type="Pfam" id="PF02645">
    <property type="entry name" value="DegV"/>
    <property type="match status" value="1"/>
</dbReference>
<sequence>MGMRTIMSSYKIIIDSCGELLDDWKGDSRYESVPLILTVGGEDIVDDETFEQKSFLAKVAACPECPKSSCPSPEKYMQAFECEAEHVYAVTLSAELSGSYNSALLGRKLSLEEYPEKKIYVFNSRSASVGETLIALKITECEESGMSFEETVAEVESYIDSQNTFFVLENLETLRKNGRLSKVKALVASALKIKPVMGATKEGTICQLDQARGINKALVKMVDYVVEKTKDSGNKILAISHCNCPKRAEILKEAILERMELRDILVLNTAGVSSMYANDGGVIVVV</sequence>
<dbReference type="EMBL" id="ACBZ01000130">
    <property type="protein sequence ID" value="EEG48625.1"/>
    <property type="molecule type" value="Genomic_DNA"/>
</dbReference>
<dbReference type="AlphaFoldDB" id="C0CNK3"/>
<evidence type="ECO:0008006" key="4">
    <source>
        <dbReference type="Google" id="ProtNLM"/>
    </source>
</evidence>
<dbReference type="InterPro" id="IPR003797">
    <property type="entry name" value="DegV"/>
</dbReference>
<dbReference type="PANTHER" id="PTHR33434">
    <property type="entry name" value="DEGV DOMAIN-CONTAINING PROTEIN DR_1986-RELATED"/>
    <property type="match status" value="1"/>
</dbReference>
<dbReference type="GO" id="GO:0008289">
    <property type="term" value="F:lipid binding"/>
    <property type="evidence" value="ECO:0007669"/>
    <property type="project" value="UniProtKB-KW"/>
</dbReference>
<reference evidence="2 3" key="1">
    <citation type="submission" date="2009-01" db="EMBL/GenBank/DDBJ databases">
        <authorList>
            <person name="Fulton L."/>
            <person name="Clifton S."/>
            <person name="Fulton B."/>
            <person name="Xu J."/>
            <person name="Minx P."/>
            <person name="Pepin K.H."/>
            <person name="Johnson M."/>
            <person name="Bhonagiri V."/>
            <person name="Nash W.E."/>
            <person name="Mardis E.R."/>
            <person name="Wilson R.K."/>
        </authorList>
    </citation>
    <scope>NUCLEOTIDE SEQUENCE [LARGE SCALE GENOMIC DNA]</scope>
    <source>
        <strain evidence="3">DSM 10507 / JCM 14656 / S5a33</strain>
    </source>
</reference>
<dbReference type="PROSITE" id="PS51482">
    <property type="entry name" value="DEGV"/>
    <property type="match status" value="1"/>
</dbReference>
<evidence type="ECO:0000256" key="1">
    <source>
        <dbReference type="ARBA" id="ARBA00023121"/>
    </source>
</evidence>
<gene>
    <name evidence="2" type="ORF">RUMHYD_02446</name>
</gene>
<keyword evidence="1" id="KW-0446">Lipid-binding</keyword>
<dbReference type="InterPro" id="IPR050270">
    <property type="entry name" value="DegV_domain_contain"/>
</dbReference>
<evidence type="ECO:0000313" key="3">
    <source>
        <dbReference type="Proteomes" id="UP000003100"/>
    </source>
</evidence>
<dbReference type="HOGENOM" id="CLU_048251_2_1_9"/>